<dbReference type="InterPro" id="IPR051258">
    <property type="entry name" value="Diverse_Substrate_Transporter"/>
</dbReference>
<keyword evidence="3 6" id="KW-0812">Transmembrane</keyword>
<feature type="transmembrane region" description="Helical" evidence="6">
    <location>
        <begin position="64"/>
        <end position="86"/>
    </location>
</feature>
<evidence type="ECO:0000256" key="6">
    <source>
        <dbReference type="SAM" id="Phobius"/>
    </source>
</evidence>
<dbReference type="GO" id="GO:0005886">
    <property type="term" value="C:plasma membrane"/>
    <property type="evidence" value="ECO:0007669"/>
    <property type="project" value="UniProtKB-SubCell"/>
</dbReference>
<keyword evidence="4 6" id="KW-1133">Transmembrane helix</keyword>
<dbReference type="InterPro" id="IPR000620">
    <property type="entry name" value="EamA_dom"/>
</dbReference>
<gene>
    <name evidence="8" type="primary">ytfF</name>
    <name evidence="8" type="ordered locus">BVAF_310</name>
</gene>
<dbReference type="AlphaFoldDB" id="E8Q6W0"/>
<sequence length="323" mass="36604">MILGIVCAIISCLLWGVIFIGPLLVPEYPGMLQASGRYIVFGLISLPLSWIDRKHLCKLSLQDWIEAIKLVISGHLIYYACLASAIQRIGAPISTAIIGTLPIMIMIIAHIIMKNNNQKKNNKKFFKCSIIMPIVLIGIGLLCINISELKSENLIEYNSLEYIVGIILAVISVISWSWYALRNAHWLKTHPNNKPITWTNAQGIVTLPLSCFTYFIICLYSYYVKDEFILPLGPRPFFFILLMISIGLCCSWLGTFFWNKASQRLPTTLMGSLIVFETIAGLIYAFIHRWLWPSSLILIGIILLISGVLCILYIENVYKHNYQ</sequence>
<dbReference type="RefSeq" id="WP_013516632.1">
    <property type="nucleotide sequence ID" value="NC_014909.2"/>
</dbReference>
<feature type="transmembrane region" description="Helical" evidence="6">
    <location>
        <begin position="159"/>
        <end position="181"/>
    </location>
</feature>
<evidence type="ECO:0000313" key="8">
    <source>
        <dbReference type="EMBL" id="ADV33707.1"/>
    </source>
</evidence>
<proteinExistence type="predicted"/>
<dbReference type="Pfam" id="PF00892">
    <property type="entry name" value="EamA"/>
    <property type="match status" value="1"/>
</dbReference>
<protein>
    <submittedName>
        <fullName evidence="8">Membrane protein</fullName>
    </submittedName>
</protein>
<feature type="transmembrane region" description="Helical" evidence="6">
    <location>
        <begin position="201"/>
        <end position="224"/>
    </location>
</feature>
<evidence type="ECO:0000313" key="9">
    <source>
        <dbReference type="Proteomes" id="UP000007464"/>
    </source>
</evidence>
<feature type="domain" description="EamA" evidence="7">
    <location>
        <begin position="3"/>
        <end position="115"/>
    </location>
</feature>
<reference evidence="8 9" key="1">
    <citation type="journal article" date="2010" name="BMC Genomics">
        <title>Unprecedented loss of ammonia assimilation capability in a urease-encoding bacterial mutualist.</title>
        <authorList>
            <person name="Williams L.E."/>
            <person name="Wernegreen J.J."/>
        </authorList>
    </citation>
    <scope>NUCLEOTIDE SEQUENCE [LARGE SCALE GENOMIC DNA]</scope>
    <source>
        <strain evidence="8 9">BVAF</strain>
    </source>
</reference>
<dbReference type="KEGG" id="bva:BVAF_310"/>
<organism evidence="8 9">
    <name type="scientific">Blochmanniella vafra (strain BVAF)</name>
    <dbReference type="NCBI Taxonomy" id="859654"/>
    <lineage>
        <taxon>Bacteria</taxon>
        <taxon>Pseudomonadati</taxon>
        <taxon>Pseudomonadota</taxon>
        <taxon>Gammaproteobacteria</taxon>
        <taxon>Enterobacterales</taxon>
        <taxon>Enterobacteriaceae</taxon>
        <taxon>ant endosymbionts</taxon>
        <taxon>Candidatus Blochmanniella</taxon>
    </lineage>
</organism>
<dbReference type="InterPro" id="IPR037185">
    <property type="entry name" value="EmrE-like"/>
</dbReference>
<dbReference type="EMBL" id="CP002189">
    <property type="protein sequence ID" value="ADV33707.1"/>
    <property type="molecule type" value="Genomic_DNA"/>
</dbReference>
<feature type="transmembrane region" description="Helical" evidence="6">
    <location>
        <begin position="92"/>
        <end position="113"/>
    </location>
</feature>
<dbReference type="PANTHER" id="PTHR42920">
    <property type="entry name" value="OS03G0707200 PROTEIN-RELATED"/>
    <property type="match status" value="1"/>
</dbReference>
<dbReference type="HOGENOM" id="CLU_058004_0_0_6"/>
<comment type="subcellular location">
    <subcellularLocation>
        <location evidence="1">Cell membrane</location>
        <topology evidence="1">Multi-pass membrane protein</topology>
    </subcellularLocation>
</comment>
<feature type="transmembrane region" description="Helical" evidence="6">
    <location>
        <begin position="35"/>
        <end position="52"/>
    </location>
</feature>
<keyword evidence="9" id="KW-1185">Reference proteome</keyword>
<feature type="transmembrane region" description="Helical" evidence="6">
    <location>
        <begin position="269"/>
        <end position="287"/>
    </location>
</feature>
<accession>E8Q6W0</accession>
<evidence type="ECO:0000256" key="3">
    <source>
        <dbReference type="ARBA" id="ARBA00022692"/>
    </source>
</evidence>
<dbReference type="STRING" id="859654.BVAF_310"/>
<evidence type="ECO:0000256" key="4">
    <source>
        <dbReference type="ARBA" id="ARBA00022989"/>
    </source>
</evidence>
<dbReference type="PANTHER" id="PTHR42920:SF11">
    <property type="entry name" value="INNER MEMBRANE PROTEIN YTFF"/>
    <property type="match status" value="1"/>
</dbReference>
<evidence type="ECO:0000256" key="1">
    <source>
        <dbReference type="ARBA" id="ARBA00004651"/>
    </source>
</evidence>
<feature type="transmembrane region" description="Helical" evidence="6">
    <location>
        <begin position="125"/>
        <end position="147"/>
    </location>
</feature>
<dbReference type="SUPFAM" id="SSF103481">
    <property type="entry name" value="Multidrug resistance efflux transporter EmrE"/>
    <property type="match status" value="2"/>
</dbReference>
<evidence type="ECO:0000256" key="2">
    <source>
        <dbReference type="ARBA" id="ARBA00022475"/>
    </source>
</evidence>
<evidence type="ECO:0000259" key="7">
    <source>
        <dbReference type="Pfam" id="PF00892"/>
    </source>
</evidence>
<feature type="transmembrane region" description="Helical" evidence="6">
    <location>
        <begin position="293"/>
        <end position="314"/>
    </location>
</feature>
<dbReference type="Proteomes" id="UP000007464">
    <property type="component" value="Chromosome"/>
</dbReference>
<dbReference type="OrthoDB" id="7216522at2"/>
<evidence type="ECO:0000256" key="5">
    <source>
        <dbReference type="ARBA" id="ARBA00023136"/>
    </source>
</evidence>
<keyword evidence="2" id="KW-1003">Cell membrane</keyword>
<feature type="transmembrane region" description="Helical" evidence="6">
    <location>
        <begin position="236"/>
        <end position="257"/>
    </location>
</feature>
<keyword evidence="5 6" id="KW-0472">Membrane</keyword>
<name>E8Q6W0_BLOVB</name>